<name>A0ABS8VSB1_DATST</name>
<dbReference type="EMBL" id="JACEIK010005679">
    <property type="protein sequence ID" value="MCE0482017.1"/>
    <property type="molecule type" value="Genomic_DNA"/>
</dbReference>
<gene>
    <name evidence="1" type="ORF">HAX54_040318</name>
</gene>
<protein>
    <submittedName>
        <fullName evidence="1">Uncharacterized protein</fullName>
    </submittedName>
</protein>
<organism evidence="1 2">
    <name type="scientific">Datura stramonium</name>
    <name type="common">Jimsonweed</name>
    <name type="synonym">Common thornapple</name>
    <dbReference type="NCBI Taxonomy" id="4076"/>
    <lineage>
        <taxon>Eukaryota</taxon>
        <taxon>Viridiplantae</taxon>
        <taxon>Streptophyta</taxon>
        <taxon>Embryophyta</taxon>
        <taxon>Tracheophyta</taxon>
        <taxon>Spermatophyta</taxon>
        <taxon>Magnoliopsida</taxon>
        <taxon>eudicotyledons</taxon>
        <taxon>Gunneridae</taxon>
        <taxon>Pentapetalae</taxon>
        <taxon>asterids</taxon>
        <taxon>lamiids</taxon>
        <taxon>Solanales</taxon>
        <taxon>Solanaceae</taxon>
        <taxon>Solanoideae</taxon>
        <taxon>Datureae</taxon>
        <taxon>Datura</taxon>
    </lineage>
</organism>
<dbReference type="Proteomes" id="UP000823775">
    <property type="component" value="Unassembled WGS sequence"/>
</dbReference>
<sequence>MAPIGHACKMWDDSARNSHWQRLDRCKESLLAFGMAWVMDRMAGLHLWLHLQFASAYLHFAGTLQLKTSAFLCCTGTC</sequence>
<keyword evidence="2" id="KW-1185">Reference proteome</keyword>
<proteinExistence type="predicted"/>
<evidence type="ECO:0000313" key="2">
    <source>
        <dbReference type="Proteomes" id="UP000823775"/>
    </source>
</evidence>
<comment type="caution">
    <text evidence="1">The sequence shown here is derived from an EMBL/GenBank/DDBJ whole genome shotgun (WGS) entry which is preliminary data.</text>
</comment>
<reference evidence="1 2" key="1">
    <citation type="journal article" date="2021" name="BMC Genomics">
        <title>Datura genome reveals duplications of psychoactive alkaloid biosynthetic genes and high mutation rate following tissue culture.</title>
        <authorList>
            <person name="Rajewski A."/>
            <person name="Carter-House D."/>
            <person name="Stajich J."/>
            <person name="Litt A."/>
        </authorList>
    </citation>
    <scope>NUCLEOTIDE SEQUENCE [LARGE SCALE GENOMIC DNA]</scope>
    <source>
        <strain evidence="1">AR-01</strain>
    </source>
</reference>
<accession>A0ABS8VSB1</accession>
<evidence type="ECO:0000313" key="1">
    <source>
        <dbReference type="EMBL" id="MCE0482017.1"/>
    </source>
</evidence>